<accession>A0A1G8WHN8</accession>
<dbReference type="Pfam" id="PF12715">
    <property type="entry name" value="Abhydrolase_7"/>
    <property type="match status" value="1"/>
</dbReference>
<dbReference type="RefSeq" id="WP_175559225.1">
    <property type="nucleotide sequence ID" value="NZ_FNFL01000001.1"/>
</dbReference>
<gene>
    <name evidence="1" type="ORF">SAMN05216243_0802</name>
</gene>
<dbReference type="InterPro" id="IPR029058">
    <property type="entry name" value="AB_hydrolase_fold"/>
</dbReference>
<dbReference type="PANTHER" id="PTHR22946">
    <property type="entry name" value="DIENELACTONE HYDROLASE DOMAIN-CONTAINING PROTEIN-RELATED"/>
    <property type="match status" value="1"/>
</dbReference>
<protein>
    <submittedName>
        <fullName evidence="1">Abhydrolase family protein</fullName>
    </submittedName>
</protein>
<proteinExistence type="predicted"/>
<dbReference type="Proteomes" id="UP000198694">
    <property type="component" value="Unassembled WGS sequence"/>
</dbReference>
<dbReference type="Gene3D" id="3.40.50.1820">
    <property type="entry name" value="alpha/beta hydrolase"/>
    <property type="match status" value="1"/>
</dbReference>
<keyword evidence="2" id="KW-1185">Reference proteome</keyword>
<dbReference type="SUPFAM" id="SSF53474">
    <property type="entry name" value="alpha/beta-Hydrolases"/>
    <property type="match status" value="1"/>
</dbReference>
<keyword evidence="1" id="KW-0378">Hydrolase</keyword>
<name>A0A1G8WHN8_9BACI</name>
<reference evidence="1 2" key="1">
    <citation type="submission" date="2016-10" db="EMBL/GenBank/DDBJ databases">
        <authorList>
            <person name="de Groot N.N."/>
        </authorList>
    </citation>
    <scope>NUCLEOTIDE SEQUENCE [LARGE SCALE GENOMIC DNA]</scope>
    <source>
        <strain evidence="1 2">CGMCC 1.6502</strain>
    </source>
</reference>
<evidence type="ECO:0000313" key="2">
    <source>
        <dbReference type="Proteomes" id="UP000198694"/>
    </source>
</evidence>
<dbReference type="GO" id="GO:0016787">
    <property type="term" value="F:hydrolase activity"/>
    <property type="evidence" value="ECO:0007669"/>
    <property type="project" value="UniProtKB-KW"/>
</dbReference>
<organism evidence="1 2">
    <name type="scientific">Sediminibacillus albus</name>
    <dbReference type="NCBI Taxonomy" id="407036"/>
    <lineage>
        <taxon>Bacteria</taxon>
        <taxon>Bacillati</taxon>
        <taxon>Bacillota</taxon>
        <taxon>Bacilli</taxon>
        <taxon>Bacillales</taxon>
        <taxon>Bacillaceae</taxon>
        <taxon>Sediminibacillus</taxon>
    </lineage>
</organism>
<dbReference type="InterPro" id="IPR025890">
    <property type="entry name" value="Abhydrolase_bac"/>
</dbReference>
<dbReference type="PANTHER" id="PTHR22946:SF8">
    <property type="entry name" value="ACETYL XYLAN ESTERASE DOMAIN-CONTAINING PROTEIN"/>
    <property type="match status" value="1"/>
</dbReference>
<dbReference type="AlphaFoldDB" id="A0A1G8WHN8"/>
<dbReference type="STRING" id="407036.SAMN05216243_0802"/>
<sequence>MVKSIEHFFEDIFHHAIRQQPEPDWSFEYRTHLKQGLSQALGDFTDWEGEGTVPVVQKVVNKGSYSQELVTFRLPSQLLVSMYILTPLTGQKTYPAVLALHGHGYGPEEIIGIRKDGNVKQTEDLQSDYALQLVKRGIKVFVPTVLGFGERMFTSDWDAGKDKSCAKMAQLLLMAGKTLAGARIWEAARTIDVIEAYNDVQPGRIGVFGFSGGAMVAGYTAALDDRIMNVVLSGYASTFAGSILKLSHCIDNYLPGILKTGELPDLLGLIAPRPLFIEAGQDDPIFPVASVKEAVQQLQDLYRYYRQGNNFCFDLHGKGHQVSGERSYDWLAREMAAQ</sequence>
<evidence type="ECO:0000313" key="1">
    <source>
        <dbReference type="EMBL" id="SDJ77613.1"/>
    </source>
</evidence>
<dbReference type="InterPro" id="IPR050261">
    <property type="entry name" value="FrsA_esterase"/>
</dbReference>
<dbReference type="EMBL" id="FNFL01000001">
    <property type="protein sequence ID" value="SDJ77613.1"/>
    <property type="molecule type" value="Genomic_DNA"/>
</dbReference>